<protein>
    <submittedName>
        <fullName evidence="2">Uncharacterized protein</fullName>
    </submittedName>
</protein>
<name>K0T3C1_THAOC</name>
<sequence length="187" mass="19976">MSHSRCPAESIHVRRRWNAPPVDPSLHSLNFLPPSSNHVRSSNNSLQFLSARPSRALVLSHDTYFVLSTSRHRRIACKASRVQSPESSPQLAMILSGALIILCAVGVSTPPLPSNNVFASAACACHPRKNLDITTATHSSPTDTDTAGVPLPTLSPLLVDAGYGGPDEVDDPGRQEPTPSCTFYTVG</sequence>
<reference evidence="2 3" key="1">
    <citation type="journal article" date="2012" name="Genome Biol.">
        <title>Genome and low-iron response of an oceanic diatom adapted to chronic iron limitation.</title>
        <authorList>
            <person name="Lommer M."/>
            <person name="Specht M."/>
            <person name="Roy A.S."/>
            <person name="Kraemer L."/>
            <person name="Andreson R."/>
            <person name="Gutowska M.A."/>
            <person name="Wolf J."/>
            <person name="Bergner S.V."/>
            <person name="Schilhabel M.B."/>
            <person name="Klostermeier U.C."/>
            <person name="Beiko R.G."/>
            <person name="Rosenstiel P."/>
            <person name="Hippler M."/>
            <person name="Laroche J."/>
        </authorList>
    </citation>
    <scope>NUCLEOTIDE SEQUENCE [LARGE SCALE GENOMIC DNA]</scope>
    <source>
        <strain evidence="2 3">CCMP1005</strain>
    </source>
</reference>
<proteinExistence type="predicted"/>
<evidence type="ECO:0000256" key="1">
    <source>
        <dbReference type="SAM" id="MobiDB-lite"/>
    </source>
</evidence>
<comment type="caution">
    <text evidence="2">The sequence shown here is derived from an EMBL/GenBank/DDBJ whole genome shotgun (WGS) entry which is preliminary data.</text>
</comment>
<gene>
    <name evidence="2" type="ORF">THAOC_14277</name>
</gene>
<feature type="compositionally biased region" description="Polar residues" evidence="1">
    <location>
        <begin position="177"/>
        <end position="187"/>
    </location>
</feature>
<accession>K0T3C1</accession>
<dbReference type="EMBL" id="AGNL01016657">
    <property type="protein sequence ID" value="EJK64932.1"/>
    <property type="molecule type" value="Genomic_DNA"/>
</dbReference>
<dbReference type="Proteomes" id="UP000266841">
    <property type="component" value="Unassembled WGS sequence"/>
</dbReference>
<keyword evidence="3" id="KW-1185">Reference proteome</keyword>
<dbReference type="AlphaFoldDB" id="K0T3C1"/>
<evidence type="ECO:0000313" key="3">
    <source>
        <dbReference type="Proteomes" id="UP000266841"/>
    </source>
</evidence>
<organism evidence="2 3">
    <name type="scientific">Thalassiosira oceanica</name>
    <name type="common">Marine diatom</name>
    <dbReference type="NCBI Taxonomy" id="159749"/>
    <lineage>
        <taxon>Eukaryota</taxon>
        <taxon>Sar</taxon>
        <taxon>Stramenopiles</taxon>
        <taxon>Ochrophyta</taxon>
        <taxon>Bacillariophyta</taxon>
        <taxon>Coscinodiscophyceae</taxon>
        <taxon>Thalassiosirophycidae</taxon>
        <taxon>Thalassiosirales</taxon>
        <taxon>Thalassiosiraceae</taxon>
        <taxon>Thalassiosira</taxon>
    </lineage>
</organism>
<evidence type="ECO:0000313" key="2">
    <source>
        <dbReference type="EMBL" id="EJK64932.1"/>
    </source>
</evidence>
<feature type="region of interest" description="Disordered" evidence="1">
    <location>
        <begin position="161"/>
        <end position="187"/>
    </location>
</feature>